<evidence type="ECO:0000256" key="3">
    <source>
        <dbReference type="ARBA" id="ARBA00022679"/>
    </source>
</evidence>
<dbReference type="GO" id="GO:0008204">
    <property type="term" value="P:ergosterol metabolic process"/>
    <property type="evidence" value="ECO:0007669"/>
    <property type="project" value="TreeGrafter"/>
</dbReference>
<evidence type="ECO:0000256" key="5">
    <source>
        <dbReference type="ARBA" id="ARBA00022824"/>
    </source>
</evidence>
<sequence length="642" mass="72678">MERKTRNAFNIYARLITDQRSPFGPEFSLGSHNLSDAKFHWHFRSTSLFRGDLDISPTRDSYPLFIQTCNPGEPAGPMEKIPVPSVTTRTESGGFSTSEGTIYVSKPFRSKSSKKLRAMITFAPRKSHFDINNEASGANEFRGFFALFWISMFIFTVSTYIRSIETSGHALNLRFATMFSRDAITLAISDAVLVSATGLCVPFAKAVSKGWIRYYWTGLILQHAMQTLALFTAISWTFNRQWPWVQSGFFTLHTLVMIMKNPLVHDHMRKATESVGGWDQAVRDAQAHRAELEANTSTQDSTPGVGTPMIPEGASTSYVDVPTAAALRQRLVAVSEKSNGVLKTTQPKAKDESISSMNPHVLVDHPNASISAMAKDYSELEGELTSHGPYSVTYPNNITMKNFMVYQLIPTLVYELEYPRTDRIRPLYVFEKTVATFGTFALLYTVTESFILPLTPTAGDSFFRALLDLSLPFMIAYLLLFYIIFECICNGFAELSYFADRQFYEDWWNSTSWDEFSRKWNKPVHTFLLHHVYASTMASYQLSRGSAMFLTFLLSACAHELVMVIVTRKVRMYLFLLQLIQIPLIMVSRLPVIKRNKLMGNIVFWLGLYCGFPLLCVAYVAAEETYSHPTTTVRARNPRGFP</sequence>
<evidence type="ECO:0000256" key="6">
    <source>
        <dbReference type="ARBA" id="ARBA00022989"/>
    </source>
</evidence>
<dbReference type="Proteomes" id="UP000623467">
    <property type="component" value="Unassembled WGS sequence"/>
</dbReference>
<comment type="subcellular location">
    <subcellularLocation>
        <location evidence="1">Endoplasmic reticulum membrane</location>
        <topology evidence="1">Multi-pass membrane protein</topology>
    </subcellularLocation>
</comment>
<evidence type="ECO:0000256" key="7">
    <source>
        <dbReference type="ARBA" id="ARBA00023136"/>
    </source>
</evidence>
<feature type="transmembrane region" description="Helical" evidence="10">
    <location>
        <begin position="433"/>
        <end position="454"/>
    </location>
</feature>
<evidence type="ECO:0000313" key="11">
    <source>
        <dbReference type="EMBL" id="KAF7370534.1"/>
    </source>
</evidence>
<feature type="transmembrane region" description="Helical" evidence="10">
    <location>
        <begin position="144"/>
        <end position="163"/>
    </location>
</feature>
<evidence type="ECO:0000313" key="12">
    <source>
        <dbReference type="Proteomes" id="UP000623467"/>
    </source>
</evidence>
<comment type="caution">
    <text evidence="11">The sequence shown here is derived from an EMBL/GenBank/DDBJ whole genome shotgun (WGS) entry which is preliminary data.</text>
</comment>
<dbReference type="PANTHER" id="PTHR10408">
    <property type="entry name" value="STEROL O-ACYLTRANSFERASE"/>
    <property type="match status" value="1"/>
</dbReference>
<comment type="function">
    <text evidence="9">Sterol O-acyltransferase that catalyzes the formation of stery esters.</text>
</comment>
<keyword evidence="8 11" id="KW-0012">Acyltransferase</keyword>
<feature type="transmembrane region" description="Helical" evidence="10">
    <location>
        <begin position="602"/>
        <end position="622"/>
    </location>
</feature>
<dbReference type="InterPro" id="IPR014371">
    <property type="entry name" value="Oat_ACAT_DAG_ARE"/>
</dbReference>
<name>A0A8H6Z4R4_9AGAR</name>
<evidence type="ECO:0000256" key="10">
    <source>
        <dbReference type="SAM" id="Phobius"/>
    </source>
</evidence>
<comment type="similarity">
    <text evidence="2">Belongs to the membrane-bound acyltransferase family. Sterol o-acyltransferase subfamily.</text>
</comment>
<dbReference type="GO" id="GO:0034737">
    <property type="term" value="F:ergosterol O-acyltransferase activity"/>
    <property type="evidence" value="ECO:0007669"/>
    <property type="project" value="TreeGrafter"/>
</dbReference>
<protein>
    <submittedName>
        <fullName evidence="11">O-acyltransferase</fullName>
    </submittedName>
</protein>
<feature type="transmembrane region" description="Helical" evidence="10">
    <location>
        <begin position="242"/>
        <end position="259"/>
    </location>
</feature>
<gene>
    <name evidence="11" type="ORF">MSAN_00685500</name>
</gene>
<evidence type="ECO:0000256" key="4">
    <source>
        <dbReference type="ARBA" id="ARBA00022692"/>
    </source>
</evidence>
<dbReference type="GO" id="GO:0005789">
    <property type="term" value="C:endoplasmic reticulum membrane"/>
    <property type="evidence" value="ECO:0007669"/>
    <property type="project" value="UniProtKB-SubCell"/>
</dbReference>
<dbReference type="OrthoDB" id="10039049at2759"/>
<dbReference type="Pfam" id="PF03062">
    <property type="entry name" value="MBOAT"/>
    <property type="match status" value="1"/>
</dbReference>
<dbReference type="PANTHER" id="PTHR10408:SF9">
    <property type="entry name" value="STEROL O-ACYLTRANSFERASE 2-RELATED"/>
    <property type="match status" value="1"/>
</dbReference>
<feature type="transmembrane region" description="Helical" evidence="10">
    <location>
        <begin position="572"/>
        <end position="590"/>
    </location>
</feature>
<feature type="transmembrane region" description="Helical" evidence="10">
    <location>
        <begin position="216"/>
        <end position="236"/>
    </location>
</feature>
<feature type="transmembrane region" description="Helical" evidence="10">
    <location>
        <begin position="474"/>
        <end position="493"/>
    </location>
</feature>
<keyword evidence="5" id="KW-0256">Endoplasmic reticulum</keyword>
<keyword evidence="12" id="KW-1185">Reference proteome</keyword>
<proteinExistence type="inferred from homology"/>
<dbReference type="EMBL" id="JACAZH010000004">
    <property type="protein sequence ID" value="KAF7370534.1"/>
    <property type="molecule type" value="Genomic_DNA"/>
</dbReference>
<reference evidence="11" key="1">
    <citation type="submission" date="2020-05" db="EMBL/GenBank/DDBJ databases">
        <title>Mycena genomes resolve the evolution of fungal bioluminescence.</title>
        <authorList>
            <person name="Tsai I.J."/>
        </authorList>
    </citation>
    <scope>NUCLEOTIDE SEQUENCE</scope>
    <source>
        <strain evidence="11">160909Yilan</strain>
    </source>
</reference>
<evidence type="ECO:0000256" key="8">
    <source>
        <dbReference type="ARBA" id="ARBA00023315"/>
    </source>
</evidence>
<accession>A0A8H6Z4R4</accession>
<dbReference type="AlphaFoldDB" id="A0A8H6Z4R4"/>
<dbReference type="InterPro" id="IPR004299">
    <property type="entry name" value="MBOAT_fam"/>
</dbReference>
<keyword evidence="6 10" id="KW-1133">Transmembrane helix</keyword>
<evidence type="ECO:0000256" key="9">
    <source>
        <dbReference type="ARBA" id="ARBA00023568"/>
    </source>
</evidence>
<keyword evidence="7 10" id="KW-0472">Membrane</keyword>
<keyword evidence="3 11" id="KW-0808">Transferase</keyword>
<feature type="transmembrane region" description="Helical" evidence="10">
    <location>
        <begin position="183"/>
        <end position="204"/>
    </location>
</feature>
<evidence type="ECO:0000256" key="2">
    <source>
        <dbReference type="ARBA" id="ARBA00009010"/>
    </source>
</evidence>
<evidence type="ECO:0000256" key="1">
    <source>
        <dbReference type="ARBA" id="ARBA00004477"/>
    </source>
</evidence>
<feature type="transmembrane region" description="Helical" evidence="10">
    <location>
        <begin position="547"/>
        <end position="566"/>
    </location>
</feature>
<organism evidence="11 12">
    <name type="scientific">Mycena sanguinolenta</name>
    <dbReference type="NCBI Taxonomy" id="230812"/>
    <lineage>
        <taxon>Eukaryota</taxon>
        <taxon>Fungi</taxon>
        <taxon>Dikarya</taxon>
        <taxon>Basidiomycota</taxon>
        <taxon>Agaricomycotina</taxon>
        <taxon>Agaricomycetes</taxon>
        <taxon>Agaricomycetidae</taxon>
        <taxon>Agaricales</taxon>
        <taxon>Marasmiineae</taxon>
        <taxon>Mycenaceae</taxon>
        <taxon>Mycena</taxon>
    </lineage>
</organism>
<keyword evidence="4 10" id="KW-0812">Transmembrane</keyword>